<sequence>MESNLDHARELVALQFLHSFLPIIAATYYVGASIVRSIRAHKNNESISQDQKWLRITLGCIMVLVLATYVGDSVILILASISKAVISPPQHFIIFALASGLLWFSILLMCIDSQSPPGYPLYGYCFIYFVFEVALLSLSILLGIPRTGEPNGKRAIQGIRLFLFSLVPCVAFGFLLLTTKSIDGDEESAPLLSDTMNVTPSTENTYGACDNSSDAGAPQPSKKDTTLFDEDDEEELNAADVDLWAFVSNLYVLAPFFWPSKKLKLKLCFVGVGICLAFARIINILIPIQIGLITNILSQNNGVFPWKNVTVLIALRLLDSSGGLPSAMKFMWMPLENFAYMNLSTTAYNHVMTLSSDYHDSKNCGSLWQVVFRGQNVKDMVTNLCFHIGPMIIDLALAVSVLYYLFDAYMALDVAAVSVLFLWSSGKILAKQAGQRKEYIIHRSKEFTHLCETTANWHTVSYFNHIPYEKSRYLSRVQGHLAALFKFVFWGRIENIVQSLALILGLSVACFMAIYQVVKGYKPVGSFIMLLSYWGQLSGPLQFIAGGFNNLAMDMVDMEEYLKLLKQKPTITDRPHAQPLHFDQSDIEFVDVSFSYDGKREVLKNVNFKAKSGQTTALVGQTGGGKTTILKLLGRFYDPTSGSVRIGGQDISHVILESLRANLGFVPQSPALFHDTIINNIRYARLGATDDEIIEACKAVALHDRILSFTEGYQTLVGERGVKLSGGELQRVAIARAIIQNPKIVLLDEATSAVDSETEAFVQESLRRLSEGRTTFIIAHRLSTVINADKILVVADGTIVEEGNHAELLEKRGRYHRLWAFQGAFHNPKSKHEQTGILINDLDNKGSVIREDFPEDGKDIASSRSGDNAGEALDNSRKQGREPLSQKNPNSESGVSTNNPFSKKIWKPDAPEFVPRAHQSPRPSVLEVVPTQTNGTNHCFPSGAASLNLSKENVPPPGSTDSSLNAQMKNEDRETISLPSKKQMALGQPGLKDVRSAELEQEPATQDPTEINSPRFASLQNSTQRRRELTKSEPTGLGKSTSQGGDETSSLVDSETTEPATQHKKGQSTANQRRRRRNRNGNSSNDNPEQGNSKTSPDCTRSSSY</sequence>
<feature type="compositionally biased region" description="Polar residues" evidence="10">
    <location>
        <begin position="1038"/>
        <end position="1060"/>
    </location>
</feature>
<evidence type="ECO:0000259" key="12">
    <source>
        <dbReference type="PROSITE" id="PS50893"/>
    </source>
</evidence>
<feature type="compositionally biased region" description="Polar residues" evidence="10">
    <location>
        <begin position="885"/>
        <end position="901"/>
    </location>
</feature>
<feature type="domain" description="ABC transmembrane type-1" evidence="13">
    <location>
        <begin position="270"/>
        <end position="553"/>
    </location>
</feature>
<dbReference type="GO" id="GO:0005524">
    <property type="term" value="F:ATP binding"/>
    <property type="evidence" value="ECO:0007669"/>
    <property type="project" value="UniProtKB-KW"/>
</dbReference>
<keyword evidence="3" id="KW-0813">Transport</keyword>
<accession>A0A1D2JJ76</accession>
<dbReference type="GO" id="GO:0016020">
    <property type="term" value="C:membrane"/>
    <property type="evidence" value="ECO:0007669"/>
    <property type="project" value="UniProtKB-SubCell"/>
</dbReference>
<dbReference type="InterPro" id="IPR003439">
    <property type="entry name" value="ABC_transporter-like_ATP-bd"/>
</dbReference>
<evidence type="ECO:0000313" key="15">
    <source>
        <dbReference type="Proteomes" id="UP000242814"/>
    </source>
</evidence>
<dbReference type="Pfam" id="PF00005">
    <property type="entry name" value="ABC_tran"/>
    <property type="match status" value="1"/>
</dbReference>
<dbReference type="Gene3D" id="1.20.1560.10">
    <property type="entry name" value="ABC transporter type 1, transmembrane domain"/>
    <property type="match status" value="1"/>
</dbReference>
<keyword evidence="4 11" id="KW-0812">Transmembrane</keyword>
<evidence type="ECO:0000256" key="10">
    <source>
        <dbReference type="SAM" id="MobiDB-lite"/>
    </source>
</evidence>
<evidence type="ECO:0000256" key="6">
    <source>
        <dbReference type="ARBA" id="ARBA00022840"/>
    </source>
</evidence>
<dbReference type="InterPro" id="IPR027417">
    <property type="entry name" value="P-loop_NTPase"/>
</dbReference>
<evidence type="ECO:0000256" key="9">
    <source>
        <dbReference type="ARBA" id="ARBA00024363"/>
    </source>
</evidence>
<name>A0A1D2JJ76_PARBR</name>
<dbReference type="SUPFAM" id="SSF52540">
    <property type="entry name" value="P-loop containing nucleoside triphosphate hydrolases"/>
    <property type="match status" value="1"/>
</dbReference>
<proteinExistence type="inferred from homology"/>
<feature type="compositionally biased region" description="Polar residues" evidence="10">
    <location>
        <begin position="930"/>
        <end position="951"/>
    </location>
</feature>
<feature type="transmembrane region" description="Helical" evidence="11">
    <location>
        <begin position="12"/>
        <end position="35"/>
    </location>
</feature>
<keyword evidence="6" id="KW-0067">ATP-binding</keyword>
<feature type="compositionally biased region" description="Polar residues" evidence="10">
    <location>
        <begin position="959"/>
        <end position="968"/>
    </location>
</feature>
<feature type="compositionally biased region" description="Polar residues" evidence="10">
    <location>
        <begin position="1088"/>
        <end position="1105"/>
    </location>
</feature>
<feature type="compositionally biased region" description="Basic and acidic residues" evidence="10">
    <location>
        <begin position="849"/>
        <end position="861"/>
    </location>
</feature>
<dbReference type="Pfam" id="PF00664">
    <property type="entry name" value="ABC_membrane"/>
    <property type="match status" value="1"/>
</dbReference>
<dbReference type="AlphaFoldDB" id="A0A1D2JJ76"/>
<evidence type="ECO:0000256" key="1">
    <source>
        <dbReference type="ARBA" id="ARBA00004141"/>
    </source>
</evidence>
<evidence type="ECO:0000256" key="2">
    <source>
        <dbReference type="ARBA" id="ARBA00007577"/>
    </source>
</evidence>
<evidence type="ECO:0000313" key="14">
    <source>
        <dbReference type="EMBL" id="ODH38611.1"/>
    </source>
</evidence>
<dbReference type="PROSITE" id="PS00211">
    <property type="entry name" value="ABC_TRANSPORTER_1"/>
    <property type="match status" value="1"/>
</dbReference>
<evidence type="ECO:0000259" key="13">
    <source>
        <dbReference type="PROSITE" id="PS50929"/>
    </source>
</evidence>
<dbReference type="Gene3D" id="3.40.50.300">
    <property type="entry name" value="P-loop containing nucleotide triphosphate hydrolases"/>
    <property type="match status" value="1"/>
</dbReference>
<evidence type="ECO:0000256" key="3">
    <source>
        <dbReference type="ARBA" id="ARBA00022448"/>
    </source>
</evidence>
<feature type="transmembrane region" description="Helical" evidence="11">
    <location>
        <begin position="91"/>
        <end position="109"/>
    </location>
</feature>
<dbReference type="GO" id="GO:0016887">
    <property type="term" value="F:ATP hydrolysis activity"/>
    <property type="evidence" value="ECO:0007669"/>
    <property type="project" value="InterPro"/>
</dbReference>
<comment type="subcellular location">
    <subcellularLocation>
        <location evidence="1">Membrane</location>
        <topology evidence="1">Multi-pass membrane protein</topology>
    </subcellularLocation>
</comment>
<dbReference type="PANTHER" id="PTHR24221:SF503">
    <property type="entry name" value="MITOCHONDRIAL POTASSIUM CHANNEL ATP-BINDING SUBUNIT"/>
    <property type="match status" value="1"/>
</dbReference>
<feature type="domain" description="ABC transporter" evidence="12">
    <location>
        <begin position="587"/>
        <end position="821"/>
    </location>
</feature>
<dbReference type="SMART" id="SM00382">
    <property type="entry name" value="AAA"/>
    <property type="match status" value="1"/>
</dbReference>
<comment type="similarity">
    <text evidence="2">Belongs to the ABC transporter superfamily. ABCB family. Multidrug resistance exporter (TC 3.A.1.201) subfamily.</text>
</comment>
<dbReference type="VEuPathDB" id="FungiDB:PABG_02170"/>
<dbReference type="FunFam" id="3.40.50.300:FF:000287">
    <property type="entry name" value="Multidrug ABC transporter ATP-binding protein"/>
    <property type="match status" value="1"/>
</dbReference>
<organism evidence="14 15">
    <name type="scientific">Paracoccidioides brasiliensis</name>
    <dbReference type="NCBI Taxonomy" id="121759"/>
    <lineage>
        <taxon>Eukaryota</taxon>
        <taxon>Fungi</taxon>
        <taxon>Dikarya</taxon>
        <taxon>Ascomycota</taxon>
        <taxon>Pezizomycotina</taxon>
        <taxon>Eurotiomycetes</taxon>
        <taxon>Eurotiomycetidae</taxon>
        <taxon>Onygenales</taxon>
        <taxon>Ajellomycetaceae</taxon>
        <taxon>Paracoccidioides</taxon>
    </lineage>
</organism>
<dbReference type="InterPro" id="IPR036640">
    <property type="entry name" value="ABC1_TM_sf"/>
</dbReference>
<dbReference type="SUPFAM" id="SSF90123">
    <property type="entry name" value="ABC transporter transmembrane region"/>
    <property type="match status" value="1"/>
</dbReference>
<feature type="transmembrane region" description="Helical" evidence="11">
    <location>
        <begin position="121"/>
        <end position="144"/>
    </location>
</feature>
<dbReference type="PANTHER" id="PTHR24221">
    <property type="entry name" value="ATP-BINDING CASSETTE SUB-FAMILY B"/>
    <property type="match status" value="1"/>
</dbReference>
<dbReference type="GO" id="GO:0140359">
    <property type="term" value="F:ABC-type transporter activity"/>
    <property type="evidence" value="ECO:0007669"/>
    <property type="project" value="InterPro"/>
</dbReference>
<dbReference type="Proteomes" id="UP000242814">
    <property type="component" value="Unassembled WGS sequence"/>
</dbReference>
<gene>
    <name evidence="14" type="ORF">ACO22_02247</name>
</gene>
<keyword evidence="5" id="KW-0547">Nucleotide-binding</keyword>
<keyword evidence="7 11" id="KW-1133">Transmembrane helix</keyword>
<dbReference type="CDD" id="cd18583">
    <property type="entry name" value="ABC_6TM_HMT1"/>
    <property type="match status" value="1"/>
</dbReference>
<protein>
    <recommendedName>
        <fullName evidence="16">ABC transporter</fullName>
    </recommendedName>
</protein>
<feature type="transmembrane region" description="Helical" evidence="11">
    <location>
        <begin position="496"/>
        <end position="515"/>
    </location>
</feature>
<dbReference type="InterPro" id="IPR003593">
    <property type="entry name" value="AAA+_ATPase"/>
</dbReference>
<keyword evidence="8 11" id="KW-0472">Membrane</keyword>
<dbReference type="VEuPathDB" id="FungiDB:PABG_11487"/>
<feature type="compositionally biased region" description="Basic residues" evidence="10">
    <location>
        <begin position="1062"/>
        <end position="1079"/>
    </location>
</feature>
<dbReference type="PROSITE" id="PS50929">
    <property type="entry name" value="ABC_TM1F"/>
    <property type="match status" value="1"/>
</dbReference>
<evidence type="ECO:0008006" key="16">
    <source>
        <dbReference type="Google" id="ProtNLM"/>
    </source>
</evidence>
<comment type="caution">
    <text evidence="14">The sequence shown here is derived from an EMBL/GenBank/DDBJ whole genome shotgun (WGS) entry which is preliminary data.</text>
</comment>
<reference evidence="14 15" key="1">
    <citation type="submission" date="2016-06" db="EMBL/GenBank/DDBJ databases">
        <authorList>
            <person name="Kjaerup R.B."/>
            <person name="Dalgaard T.S."/>
            <person name="Juul-Madsen H.R."/>
        </authorList>
    </citation>
    <scope>NUCLEOTIDE SEQUENCE [LARGE SCALE GENOMIC DNA]</scope>
    <source>
        <strain evidence="14 15">Pb300</strain>
    </source>
</reference>
<dbReference type="InterPro" id="IPR039421">
    <property type="entry name" value="Type_1_exporter"/>
</dbReference>
<dbReference type="InterPro" id="IPR011527">
    <property type="entry name" value="ABC1_TM_dom"/>
</dbReference>
<dbReference type="VEuPathDB" id="FungiDB:PADG_00570"/>
<evidence type="ECO:0000256" key="4">
    <source>
        <dbReference type="ARBA" id="ARBA00022692"/>
    </source>
</evidence>
<feature type="region of interest" description="Disordered" evidence="10">
    <location>
        <begin position="929"/>
        <end position="1105"/>
    </location>
</feature>
<feature type="transmembrane region" description="Helical" evidence="11">
    <location>
        <begin position="384"/>
        <end position="406"/>
    </location>
</feature>
<feature type="region of interest" description="Disordered" evidence="10">
    <location>
        <begin position="849"/>
        <end position="907"/>
    </location>
</feature>
<dbReference type="InterPro" id="IPR017871">
    <property type="entry name" value="ABC_transporter-like_CS"/>
</dbReference>
<evidence type="ECO:0000256" key="7">
    <source>
        <dbReference type="ARBA" id="ARBA00022989"/>
    </source>
</evidence>
<evidence type="ECO:0000256" key="8">
    <source>
        <dbReference type="ARBA" id="ARBA00023136"/>
    </source>
</evidence>
<comment type="similarity">
    <text evidence="9">Belongs to the ABC transporter superfamily. ABCB family. Heavy Metal importer (TC 3.A.1.210) subfamily.</text>
</comment>
<dbReference type="PROSITE" id="PS50893">
    <property type="entry name" value="ABC_TRANSPORTER_2"/>
    <property type="match status" value="1"/>
</dbReference>
<evidence type="ECO:0000256" key="5">
    <source>
        <dbReference type="ARBA" id="ARBA00022741"/>
    </source>
</evidence>
<feature type="transmembrane region" description="Helical" evidence="11">
    <location>
        <begin position="156"/>
        <end position="177"/>
    </location>
</feature>
<dbReference type="EMBL" id="LZYO01000066">
    <property type="protein sequence ID" value="ODH38611.1"/>
    <property type="molecule type" value="Genomic_DNA"/>
</dbReference>
<feature type="transmembrane region" description="Helical" evidence="11">
    <location>
        <begin position="56"/>
        <end position="79"/>
    </location>
</feature>
<evidence type="ECO:0000256" key="11">
    <source>
        <dbReference type="SAM" id="Phobius"/>
    </source>
</evidence>
<feature type="compositionally biased region" description="Polar residues" evidence="10">
    <location>
        <begin position="1003"/>
        <end position="1012"/>
    </location>
</feature>
<feature type="transmembrane region" description="Helical" evidence="11">
    <location>
        <begin position="267"/>
        <end position="290"/>
    </location>
</feature>